<keyword evidence="8" id="KW-1185">Reference proteome</keyword>
<dbReference type="GeneID" id="66105508"/>
<dbReference type="SUPFAM" id="SSF53474">
    <property type="entry name" value="alpha/beta-Hydrolases"/>
    <property type="match status" value="1"/>
</dbReference>
<evidence type="ECO:0000256" key="1">
    <source>
        <dbReference type="ARBA" id="ARBA00010088"/>
    </source>
</evidence>
<evidence type="ECO:0000313" key="7">
    <source>
        <dbReference type="EMBL" id="KAG7446150.1"/>
    </source>
</evidence>
<accession>A0A9P8ASI3</accession>
<dbReference type="PIRSF" id="PIRSF001112">
    <property type="entry name" value="Epoxide_hydrolase"/>
    <property type="match status" value="1"/>
</dbReference>
<proteinExistence type="inferred from homology"/>
<dbReference type="AlphaFoldDB" id="A0A9P8ASI3"/>
<sequence length="399" mass="44363">MASPESPFKISIPDEKLKLLQQKLALVTFPDELEDSGTKYGAPLKDIQRLVVRWKGGFDWRAQEAALNAELPQFTRDIEVEGFGVLNIHYVHKKSEVEGAVPLLFVHGWPGSFIEVRKILPLLTASSPDHPSFHVVALSLPGYGFSEASKKQGFRLAQYAEVANKLMLALGYNEYVAQGGDWGSMITRKIAQVYGGKHSKAWHSNMALQPILYLRHLLTPYTAAEKAGFARAQWFRAKGTGYSAEHSTQPQTLGYSLADSPVGLLAWIFEKLVNWTDEYPWDDDEVLTWISIYLFSRSGPTASIRIYYEVFGSSELPLQSVLGEKPAIPHGISYFPKELISLPRLWSHTTSNVVFESEHAGGGHFAAHEKPQALVDDLRKMFGKGGPAFGVVPGKTGYR</sequence>
<comment type="similarity">
    <text evidence="1">Belongs to the peptidase S33 family.</text>
</comment>
<evidence type="ECO:0000256" key="3">
    <source>
        <dbReference type="ARBA" id="ARBA00022801"/>
    </source>
</evidence>
<organism evidence="7 8">
    <name type="scientific">Guyanagaster necrorhizus</name>
    <dbReference type="NCBI Taxonomy" id="856835"/>
    <lineage>
        <taxon>Eukaryota</taxon>
        <taxon>Fungi</taxon>
        <taxon>Dikarya</taxon>
        <taxon>Basidiomycota</taxon>
        <taxon>Agaricomycotina</taxon>
        <taxon>Agaricomycetes</taxon>
        <taxon>Agaricomycetidae</taxon>
        <taxon>Agaricales</taxon>
        <taxon>Marasmiineae</taxon>
        <taxon>Physalacriaceae</taxon>
        <taxon>Guyanagaster</taxon>
    </lineage>
</organism>
<keyword evidence="3" id="KW-0378">Hydrolase</keyword>
<dbReference type="GO" id="GO:0004301">
    <property type="term" value="F:epoxide hydrolase activity"/>
    <property type="evidence" value="ECO:0007669"/>
    <property type="project" value="TreeGrafter"/>
</dbReference>
<dbReference type="Proteomes" id="UP000812287">
    <property type="component" value="Unassembled WGS sequence"/>
</dbReference>
<dbReference type="EMBL" id="MU250535">
    <property type="protein sequence ID" value="KAG7446150.1"/>
    <property type="molecule type" value="Genomic_DNA"/>
</dbReference>
<dbReference type="Gene3D" id="3.40.50.1820">
    <property type="entry name" value="alpha/beta hydrolase"/>
    <property type="match status" value="1"/>
</dbReference>
<reference evidence="7" key="1">
    <citation type="submission" date="2020-11" db="EMBL/GenBank/DDBJ databases">
        <title>Adaptations for nitrogen fixation in a non-lichenized fungal sporocarp promotes dispersal by wood-feeding termites.</title>
        <authorList>
            <consortium name="DOE Joint Genome Institute"/>
            <person name="Koch R.A."/>
            <person name="Yoon G."/>
            <person name="Arayal U."/>
            <person name="Lail K."/>
            <person name="Amirebrahimi M."/>
            <person name="Labutti K."/>
            <person name="Lipzen A."/>
            <person name="Riley R."/>
            <person name="Barry K."/>
            <person name="Henrissat B."/>
            <person name="Grigoriev I.V."/>
            <person name="Herr J.R."/>
            <person name="Aime M.C."/>
        </authorList>
    </citation>
    <scope>NUCLEOTIDE SEQUENCE</scope>
    <source>
        <strain evidence="7">MCA 3950</strain>
    </source>
</reference>
<keyword evidence="2" id="KW-0058">Aromatic hydrocarbons catabolism</keyword>
<comment type="caution">
    <text evidence="7">The sequence shown here is derived from an EMBL/GenBank/DDBJ whole genome shotgun (WGS) entry which is preliminary data.</text>
</comment>
<evidence type="ECO:0000313" key="8">
    <source>
        <dbReference type="Proteomes" id="UP000812287"/>
    </source>
</evidence>
<protein>
    <submittedName>
        <fullName evidence="7">Alpha/beta-hydrolase</fullName>
    </submittedName>
</protein>
<dbReference type="EMBL" id="MU250564">
    <property type="protein sequence ID" value="KAG7441080.1"/>
    <property type="molecule type" value="Genomic_DNA"/>
</dbReference>
<dbReference type="Pfam" id="PF06441">
    <property type="entry name" value="EHN"/>
    <property type="match status" value="1"/>
</dbReference>
<feature type="domain" description="Epoxide hydrolase N-terminal" evidence="5">
    <location>
        <begin position="6"/>
        <end position="116"/>
    </location>
</feature>
<dbReference type="InterPro" id="IPR000639">
    <property type="entry name" value="Epox_hydrolase-like"/>
</dbReference>
<dbReference type="OrthoDB" id="7130006at2759"/>
<dbReference type="InterPro" id="IPR016292">
    <property type="entry name" value="Epoxide_hydrolase"/>
</dbReference>
<feature type="active site" description="Proton donor" evidence="4">
    <location>
        <position position="307"/>
    </location>
</feature>
<evidence type="ECO:0000256" key="2">
    <source>
        <dbReference type="ARBA" id="ARBA00022797"/>
    </source>
</evidence>
<evidence type="ECO:0000256" key="4">
    <source>
        <dbReference type="PIRSR" id="PIRSR001112-1"/>
    </source>
</evidence>
<feature type="active site" description="Proton acceptor" evidence="4">
    <location>
        <position position="364"/>
    </location>
</feature>
<name>A0A9P8ASI3_9AGAR</name>
<dbReference type="PANTHER" id="PTHR21661">
    <property type="entry name" value="EPOXIDE HYDROLASE 1-RELATED"/>
    <property type="match status" value="1"/>
</dbReference>
<evidence type="ECO:0000259" key="5">
    <source>
        <dbReference type="Pfam" id="PF06441"/>
    </source>
</evidence>
<dbReference type="GO" id="GO:0097176">
    <property type="term" value="P:epoxide metabolic process"/>
    <property type="evidence" value="ECO:0007669"/>
    <property type="project" value="TreeGrafter"/>
</dbReference>
<dbReference type="RefSeq" id="XP_043039650.1">
    <property type="nucleotide sequence ID" value="XM_043183211.1"/>
</dbReference>
<evidence type="ECO:0000313" key="6">
    <source>
        <dbReference type="EMBL" id="KAG7441080.1"/>
    </source>
</evidence>
<dbReference type="PANTHER" id="PTHR21661:SF35">
    <property type="entry name" value="EPOXIDE HYDROLASE"/>
    <property type="match status" value="1"/>
</dbReference>
<dbReference type="InterPro" id="IPR010497">
    <property type="entry name" value="Epoxide_hydro_N"/>
</dbReference>
<dbReference type="InterPro" id="IPR029058">
    <property type="entry name" value="AB_hydrolase_fold"/>
</dbReference>
<feature type="active site" description="Nucleophile" evidence="4">
    <location>
        <position position="181"/>
    </location>
</feature>
<gene>
    <name evidence="7" type="ORF">BT62DRAFT_895289</name>
    <name evidence="6" type="ORF">BT62DRAFT_909307</name>
</gene>
<dbReference type="PRINTS" id="PR00412">
    <property type="entry name" value="EPOXHYDRLASE"/>
</dbReference>